<dbReference type="GO" id="GO:0043325">
    <property type="term" value="F:phosphatidylinositol-3,4-bisphosphate binding"/>
    <property type="evidence" value="ECO:0007669"/>
    <property type="project" value="TreeGrafter"/>
</dbReference>
<dbReference type="GO" id="GO:0005545">
    <property type="term" value="F:1-phosphatidylinositol binding"/>
    <property type="evidence" value="ECO:0007669"/>
    <property type="project" value="TreeGrafter"/>
</dbReference>
<dbReference type="GO" id="GO:0140042">
    <property type="term" value="P:lipid droplet formation"/>
    <property type="evidence" value="ECO:0007669"/>
    <property type="project" value="TreeGrafter"/>
</dbReference>
<gene>
    <name evidence="1" type="ORF">D915_009737</name>
</gene>
<protein>
    <submittedName>
        <fullName evidence="1">Zinc finger FYVE domain containing protein 1</fullName>
    </submittedName>
</protein>
<sequence length="132" mass="14903">MHRRLLLKVFAVADIVIYLTKAARLYSDMFSILADASDAFAHHFRPDLEALAQRTGLPWSAALLNDVSNILIPVTKVLRSRFNELRRNVDSFSSLYYIGIQTKDGNTNFKVGNSLTCVNIFSTRLLSLVRNV</sequence>
<reference evidence="1" key="1">
    <citation type="submission" date="2019-03" db="EMBL/GenBank/DDBJ databases">
        <title>Improved annotation for the trematode Fasciola hepatica.</title>
        <authorList>
            <person name="Choi Y.-J."/>
            <person name="Martin J."/>
            <person name="Mitreva M."/>
        </authorList>
    </citation>
    <scope>NUCLEOTIDE SEQUENCE [LARGE SCALE GENOMIC DNA]</scope>
</reference>
<dbReference type="GO" id="GO:0032266">
    <property type="term" value="F:phosphatidylinositol-3-phosphate binding"/>
    <property type="evidence" value="ECO:0007669"/>
    <property type="project" value="TreeGrafter"/>
</dbReference>
<comment type="caution">
    <text evidence="1">The sequence shown here is derived from an EMBL/GenBank/DDBJ whole genome shotgun (WGS) entry which is preliminary data.</text>
</comment>
<dbReference type="AlphaFoldDB" id="A0A4E0QWH5"/>
<dbReference type="PANTHER" id="PTHR46624:SF4">
    <property type="entry name" value="FYVE-TYPE DOMAIN-CONTAINING PROTEIN"/>
    <property type="match status" value="1"/>
</dbReference>
<dbReference type="GO" id="GO:0005811">
    <property type="term" value="C:lipid droplet"/>
    <property type="evidence" value="ECO:0007669"/>
    <property type="project" value="TreeGrafter"/>
</dbReference>
<dbReference type="GO" id="GO:0005547">
    <property type="term" value="F:phosphatidylinositol-3,4,5-trisphosphate binding"/>
    <property type="evidence" value="ECO:0007669"/>
    <property type="project" value="TreeGrafter"/>
</dbReference>
<dbReference type="PANTHER" id="PTHR46624">
    <property type="entry name" value="AGAP002036-PA"/>
    <property type="match status" value="1"/>
</dbReference>
<proteinExistence type="predicted"/>
<dbReference type="InterPro" id="IPR042427">
    <property type="entry name" value="ZFYV1"/>
</dbReference>
<name>A0A4E0QWH5_FASHE</name>
<dbReference type="EMBL" id="JXXN02006598">
    <property type="protein sequence ID" value="THD19369.1"/>
    <property type="molecule type" value="Genomic_DNA"/>
</dbReference>
<keyword evidence="2" id="KW-1185">Reference proteome</keyword>
<dbReference type="Proteomes" id="UP000230066">
    <property type="component" value="Unassembled WGS sequence"/>
</dbReference>
<accession>A0A4E0QWH5</accession>
<evidence type="ECO:0000313" key="2">
    <source>
        <dbReference type="Proteomes" id="UP000230066"/>
    </source>
</evidence>
<organism evidence="1 2">
    <name type="scientific">Fasciola hepatica</name>
    <name type="common">Liver fluke</name>
    <dbReference type="NCBI Taxonomy" id="6192"/>
    <lineage>
        <taxon>Eukaryota</taxon>
        <taxon>Metazoa</taxon>
        <taxon>Spiralia</taxon>
        <taxon>Lophotrochozoa</taxon>
        <taxon>Platyhelminthes</taxon>
        <taxon>Trematoda</taxon>
        <taxon>Digenea</taxon>
        <taxon>Plagiorchiida</taxon>
        <taxon>Echinostomata</taxon>
        <taxon>Echinostomatoidea</taxon>
        <taxon>Fasciolidae</taxon>
        <taxon>Fasciola</taxon>
    </lineage>
</organism>
<evidence type="ECO:0000313" key="1">
    <source>
        <dbReference type="EMBL" id="THD19369.1"/>
    </source>
</evidence>